<evidence type="ECO:0000313" key="11">
    <source>
        <dbReference type="EMBL" id="AGZ43180.1"/>
    </source>
</evidence>
<keyword evidence="12" id="KW-1185">Reference proteome</keyword>
<gene>
    <name evidence="11" type="ORF">AFR_24570</name>
</gene>
<comment type="similarity">
    <text evidence="2">Belongs to the DAMOX/DASOX family.</text>
</comment>
<reference evidence="11 12" key="1">
    <citation type="journal article" date="2014" name="J. Biotechnol.">
        <title>Complete genome sequence of the actinobacterium Actinoplanes friuliensis HAG 010964, producer of the lipopeptide antibiotic friulimycin.</title>
        <authorList>
            <person name="Ruckert C."/>
            <person name="Szczepanowski R."/>
            <person name="Albersmeier A."/>
            <person name="Goesmann A."/>
            <person name="Fischer N."/>
            <person name="Steinkamper A."/>
            <person name="Puhler A."/>
            <person name="Biener R."/>
            <person name="Schwartz D."/>
            <person name="Kalinowski J."/>
        </authorList>
    </citation>
    <scope>NUCLEOTIDE SEQUENCE [LARGE SCALE GENOMIC DNA]</scope>
    <source>
        <strain evidence="11 12">DSM 7358</strain>
    </source>
</reference>
<dbReference type="GO" id="GO:0005737">
    <property type="term" value="C:cytoplasm"/>
    <property type="evidence" value="ECO:0007669"/>
    <property type="project" value="TreeGrafter"/>
</dbReference>
<feature type="binding site" evidence="9">
    <location>
        <position position="209"/>
    </location>
    <ligand>
        <name>D-dopa</name>
        <dbReference type="ChEBI" id="CHEBI:149689"/>
    </ligand>
</feature>
<evidence type="ECO:0000259" key="10">
    <source>
        <dbReference type="Pfam" id="PF01266"/>
    </source>
</evidence>
<dbReference type="KEGG" id="afs:AFR_24570"/>
<evidence type="ECO:0000256" key="7">
    <source>
        <dbReference type="ARBA" id="ARBA00039751"/>
    </source>
</evidence>
<dbReference type="OrthoDB" id="246701at2"/>
<keyword evidence="5" id="KW-0560">Oxidoreductase</keyword>
<evidence type="ECO:0000256" key="4">
    <source>
        <dbReference type="ARBA" id="ARBA00022827"/>
    </source>
</evidence>
<evidence type="ECO:0000313" key="12">
    <source>
        <dbReference type="Proteomes" id="UP000017746"/>
    </source>
</evidence>
<dbReference type="EC" id="1.4.3.3" evidence="6"/>
<dbReference type="InterPro" id="IPR006181">
    <property type="entry name" value="D-amino_acid_oxidase_CS"/>
</dbReference>
<feature type="binding site" evidence="9">
    <location>
        <position position="291"/>
    </location>
    <ligand>
        <name>D-dopa</name>
        <dbReference type="ChEBI" id="CHEBI:149689"/>
    </ligand>
</feature>
<feature type="binding site" evidence="9">
    <location>
        <position position="264"/>
    </location>
    <ligand>
        <name>D-dopa</name>
        <dbReference type="ChEBI" id="CHEBI:149689"/>
    </ligand>
</feature>
<dbReference type="GO" id="GO:0019478">
    <property type="term" value="P:D-amino acid catabolic process"/>
    <property type="evidence" value="ECO:0007669"/>
    <property type="project" value="TreeGrafter"/>
</dbReference>
<evidence type="ECO:0000256" key="6">
    <source>
        <dbReference type="ARBA" id="ARBA00039101"/>
    </source>
</evidence>
<feature type="domain" description="FAD dependent oxidoreductase" evidence="10">
    <location>
        <begin position="3"/>
        <end position="307"/>
    </location>
</feature>
<keyword evidence="3" id="KW-0285">Flavoprotein</keyword>
<dbReference type="AlphaFoldDB" id="U5W5C2"/>
<feature type="binding site" evidence="9">
    <location>
        <begin position="290"/>
        <end position="295"/>
    </location>
    <ligand>
        <name>FAD</name>
        <dbReference type="ChEBI" id="CHEBI:57692"/>
    </ligand>
</feature>
<dbReference type="PROSITE" id="PS00677">
    <property type="entry name" value="DAO"/>
    <property type="match status" value="1"/>
</dbReference>
<dbReference type="PATRIC" id="fig|1246995.3.peg.4978"/>
<dbReference type="InterPro" id="IPR006076">
    <property type="entry name" value="FAD-dep_OxRdtase"/>
</dbReference>
<proteinExistence type="inferred from homology"/>
<dbReference type="GO" id="GO:0071949">
    <property type="term" value="F:FAD binding"/>
    <property type="evidence" value="ECO:0007669"/>
    <property type="project" value="InterPro"/>
</dbReference>
<dbReference type="SUPFAM" id="SSF54373">
    <property type="entry name" value="FAD-linked reductases, C-terminal domain"/>
    <property type="match status" value="1"/>
</dbReference>
<dbReference type="InterPro" id="IPR023209">
    <property type="entry name" value="DAO"/>
</dbReference>
<evidence type="ECO:0000256" key="9">
    <source>
        <dbReference type="PIRSR" id="PIRSR000189-1"/>
    </source>
</evidence>
<sequence length="309" mass="33646">MADVIVVGGGIIGLTAALRLRERGADVTVWTPAGPEQTVSAVAAAVWYPTRTGYDPRLLDWARATYDQFYRHAFERVPGVLIRETRNLERDGSTGEPWWAPAARGVRYLPIDRPWTREVRFRAPLVEMTAYLPWLRQQFVAAGGRVVRRRIDRLEEALVEAPTVVNATGLAAGALCGDPDVIPARGQIVRVANPGIIVSVRDQDEPSTYIHPRSRDVVLGGTWQENSWNTTPDPATRDAILQRCIALVPELAGAPIVGEEAGLRPVRRGGPRVEAEKWPGGTVVHAYGHGGAGMTLCWGCADEVAALAL</sequence>
<organism evidence="11 12">
    <name type="scientific">Actinoplanes friuliensis DSM 7358</name>
    <dbReference type="NCBI Taxonomy" id="1246995"/>
    <lineage>
        <taxon>Bacteria</taxon>
        <taxon>Bacillati</taxon>
        <taxon>Actinomycetota</taxon>
        <taxon>Actinomycetes</taxon>
        <taxon>Micromonosporales</taxon>
        <taxon>Micromonosporaceae</taxon>
        <taxon>Actinoplanes</taxon>
    </lineage>
</organism>
<dbReference type="PANTHER" id="PTHR11530">
    <property type="entry name" value="D-AMINO ACID OXIDASE"/>
    <property type="match status" value="1"/>
</dbReference>
<dbReference type="HOGENOM" id="CLU_034311_0_0_11"/>
<evidence type="ECO:0000256" key="5">
    <source>
        <dbReference type="ARBA" id="ARBA00023002"/>
    </source>
</evidence>
<dbReference type="EMBL" id="CP006272">
    <property type="protein sequence ID" value="AGZ43180.1"/>
    <property type="molecule type" value="Genomic_DNA"/>
</dbReference>
<keyword evidence="4 9" id="KW-0274">FAD</keyword>
<dbReference type="PIRSF" id="PIRSF000189">
    <property type="entry name" value="D-aa_oxidase"/>
    <property type="match status" value="1"/>
</dbReference>
<dbReference type="STRING" id="1246995.AFR_24570"/>
<evidence type="ECO:0000256" key="8">
    <source>
        <dbReference type="ARBA" id="ARBA00049547"/>
    </source>
</evidence>
<evidence type="ECO:0000256" key="2">
    <source>
        <dbReference type="ARBA" id="ARBA00006730"/>
    </source>
</evidence>
<dbReference type="Gene3D" id="3.40.50.720">
    <property type="entry name" value="NAD(P)-binding Rossmann-like Domain"/>
    <property type="match status" value="1"/>
</dbReference>
<dbReference type="Proteomes" id="UP000017746">
    <property type="component" value="Chromosome"/>
</dbReference>
<dbReference type="Gene3D" id="3.30.9.10">
    <property type="entry name" value="D-Amino Acid Oxidase, subunit A, domain 2"/>
    <property type="match status" value="1"/>
</dbReference>
<comment type="catalytic activity">
    <reaction evidence="8">
        <text>a D-alpha-amino acid + O2 + H2O = a 2-oxocarboxylate + H2O2 + NH4(+)</text>
        <dbReference type="Rhea" id="RHEA:21816"/>
        <dbReference type="ChEBI" id="CHEBI:15377"/>
        <dbReference type="ChEBI" id="CHEBI:15379"/>
        <dbReference type="ChEBI" id="CHEBI:16240"/>
        <dbReference type="ChEBI" id="CHEBI:28938"/>
        <dbReference type="ChEBI" id="CHEBI:35179"/>
        <dbReference type="ChEBI" id="CHEBI:59871"/>
        <dbReference type="EC" id="1.4.3.3"/>
    </reaction>
    <physiologicalReaction direction="left-to-right" evidence="8">
        <dbReference type="Rhea" id="RHEA:21817"/>
    </physiologicalReaction>
</comment>
<comment type="cofactor">
    <cofactor evidence="1 9">
        <name>FAD</name>
        <dbReference type="ChEBI" id="CHEBI:57692"/>
    </cofactor>
</comment>
<accession>U5W5C2</accession>
<protein>
    <recommendedName>
        <fullName evidence="7">D-amino-acid oxidase</fullName>
        <ecNumber evidence="6">1.4.3.3</ecNumber>
    </recommendedName>
</protein>
<dbReference type="Pfam" id="PF01266">
    <property type="entry name" value="DAO"/>
    <property type="match status" value="1"/>
</dbReference>
<name>U5W5C2_9ACTN</name>
<evidence type="ECO:0000256" key="3">
    <source>
        <dbReference type="ARBA" id="ARBA00022630"/>
    </source>
</evidence>
<feature type="binding site" evidence="9">
    <location>
        <position position="168"/>
    </location>
    <ligand>
        <name>FAD</name>
        <dbReference type="ChEBI" id="CHEBI:57692"/>
    </ligand>
</feature>
<dbReference type="SUPFAM" id="SSF51971">
    <property type="entry name" value="Nucleotide-binding domain"/>
    <property type="match status" value="1"/>
</dbReference>
<evidence type="ECO:0000256" key="1">
    <source>
        <dbReference type="ARBA" id="ARBA00001974"/>
    </source>
</evidence>
<dbReference type="eggNOG" id="COG0665">
    <property type="taxonomic scope" value="Bacteria"/>
</dbReference>
<dbReference type="GO" id="GO:0003884">
    <property type="term" value="F:D-amino-acid oxidase activity"/>
    <property type="evidence" value="ECO:0007669"/>
    <property type="project" value="UniProtKB-EC"/>
</dbReference>
<dbReference type="PANTHER" id="PTHR11530:SF11">
    <property type="entry name" value="D-ASPARTATE OXIDASE"/>
    <property type="match status" value="1"/>
</dbReference>
<dbReference type="RefSeq" id="WP_023363770.1">
    <property type="nucleotide sequence ID" value="NC_022657.1"/>
</dbReference>